<reference evidence="3" key="1">
    <citation type="submission" date="2022-11" db="UniProtKB">
        <authorList>
            <consortium name="WormBaseParasite"/>
        </authorList>
    </citation>
    <scope>IDENTIFICATION</scope>
</reference>
<evidence type="ECO:0000313" key="3">
    <source>
        <dbReference type="WBParaSite" id="jg16766.1"/>
    </source>
</evidence>
<feature type="transmembrane region" description="Helical" evidence="1">
    <location>
        <begin position="246"/>
        <end position="269"/>
    </location>
</feature>
<protein>
    <submittedName>
        <fullName evidence="3">Uncharacterized protein</fullName>
    </submittedName>
</protein>
<keyword evidence="1" id="KW-0812">Transmembrane</keyword>
<proteinExistence type="predicted"/>
<feature type="transmembrane region" description="Helical" evidence="1">
    <location>
        <begin position="218"/>
        <end position="234"/>
    </location>
</feature>
<name>A0A915D7B1_9BILA</name>
<accession>A0A915D7B1</accession>
<evidence type="ECO:0000313" key="2">
    <source>
        <dbReference type="Proteomes" id="UP000887574"/>
    </source>
</evidence>
<keyword evidence="1" id="KW-1133">Transmembrane helix</keyword>
<evidence type="ECO:0000256" key="1">
    <source>
        <dbReference type="SAM" id="Phobius"/>
    </source>
</evidence>
<sequence>MYIERFFKTLDGKLEKCAHQPLWSQTMQGKVTAKWLIQKVEKCCAFKRRIPSNAFVIHATLAYWAIRQSDAKAITKFLQALARFHRINAEQQRCWRNSCHLGDKLPVVAKTCVNAYPLAPVVSTITAPPVSERRISCCKSSQKLLRQVTVQLNALRYKTHHPEAEERKKKKRGGRGKGRNLVIDYSAASSKQLPARIPIKISFRGRARSNQKGTWKNTNAYGLFVVTIMMLSQLPVARAEATESSWIGQISLLLWVTLVSALLGATAAWKYSKRQDRSSTQKDRILIHHSIKEWKECGLPHWSNKPIDLALSAEEKSMGSESTRRTVACQRQSPSTQTFPGVYSSGSACTISEPIQEFRPVLDPPPGYEDRRLGPARFGRFAEPTETPMTLNRLAETTERPATSSRSAEPQKLKLKQYEQCGGSYFASRSSGKYFGSTSAAMSDQSPRDILEDSESIRLCAVVYGGRYPDGDGLYRMNTQAYHVRATVCSIRRQQ</sequence>
<dbReference type="WBParaSite" id="jg16766.1">
    <property type="protein sequence ID" value="jg16766.1"/>
    <property type="gene ID" value="jg16766"/>
</dbReference>
<dbReference type="Proteomes" id="UP000887574">
    <property type="component" value="Unplaced"/>
</dbReference>
<keyword evidence="1" id="KW-0472">Membrane</keyword>
<keyword evidence="2" id="KW-1185">Reference proteome</keyword>
<dbReference type="AlphaFoldDB" id="A0A915D7B1"/>
<organism evidence="2 3">
    <name type="scientific">Ditylenchus dipsaci</name>
    <dbReference type="NCBI Taxonomy" id="166011"/>
    <lineage>
        <taxon>Eukaryota</taxon>
        <taxon>Metazoa</taxon>
        <taxon>Ecdysozoa</taxon>
        <taxon>Nematoda</taxon>
        <taxon>Chromadorea</taxon>
        <taxon>Rhabditida</taxon>
        <taxon>Tylenchina</taxon>
        <taxon>Tylenchomorpha</taxon>
        <taxon>Sphaerularioidea</taxon>
        <taxon>Anguinidae</taxon>
        <taxon>Anguininae</taxon>
        <taxon>Ditylenchus</taxon>
    </lineage>
</organism>